<organism evidence="5 6">
    <name type="scientific">Naumovozyma dairenensis (strain ATCC 10597 / BCRC 20456 / CBS 421 / NBRC 0211 / NRRL Y-12639)</name>
    <name type="common">Saccharomyces dairenensis</name>
    <dbReference type="NCBI Taxonomy" id="1071378"/>
    <lineage>
        <taxon>Eukaryota</taxon>
        <taxon>Fungi</taxon>
        <taxon>Dikarya</taxon>
        <taxon>Ascomycota</taxon>
        <taxon>Saccharomycotina</taxon>
        <taxon>Saccharomycetes</taxon>
        <taxon>Saccharomycetales</taxon>
        <taxon>Saccharomycetaceae</taxon>
        <taxon>Naumovozyma</taxon>
    </lineage>
</organism>
<dbReference type="EMBL" id="HE580277">
    <property type="protein sequence ID" value="CCD27482.1"/>
    <property type="molecule type" value="Genomic_DNA"/>
</dbReference>
<dbReference type="HOGENOM" id="CLU_005212_1_0_1"/>
<feature type="compositionally biased region" description="Low complexity" evidence="4">
    <location>
        <begin position="758"/>
        <end position="772"/>
    </location>
</feature>
<evidence type="ECO:0000313" key="6">
    <source>
        <dbReference type="Proteomes" id="UP000000689"/>
    </source>
</evidence>
<sequence length="1063" mass="120647">MAGKVNRDLFYKLASDLEEERLQSAVSLIKELSQLNVPDDIEEWTYVLNRLIKGLASDRNSARLGFSLCLTEAINLALGMGDNAPQGVQSINEFLDLLSKTLPIDSNTVATENKTALKKKKGRDERGILFGKLFALQALLNEPLFSTIFLSEDKKKIDSSLFIRYVDELFTLGSKKNWIRESCFFTLYQTIEKLLPYADIEFYQLVLTLLDKYELTLSKEGLAIYLLIIYRSANKKQLEKTLSDIQLSNSHWKSNNPLARGNLPALTNILRDSNVTEFQDHEKPPTKNNKQPPANWAPRLHFVWDILLPILTTTTTEEDTNSDDKHISKKRKKIKKNQDSNEFIRFPEFWQMAIDESFFNEKASSERKYLGFLIFQKTIQSIGKNNAKLISTCFTRNFMRSLINQSSDNKRLLHKMSQIAIDTIVKVCEDDPSNKLIPCLDALLFNTNVGGSINFDKLTKSKTVSKLISIKHLSSSTLRQLIKLFISQINAMSTEKEITIVNQFALDTILHVVRSHKSEFDYDSVVEPLLNPLVKLAFFSKDNEALNELAKERLYSILSELTGATSSPKSSNAAHSWHYYTLQLILELEKSGNQELVNKLDADLETIKNNGLKVLNEISMTNTDEMTQQSKGLELLLSMCILQLFSGDTESLSTIEELVEFYSNSKQEESTSLVGITEILLSLLAQKKAILRKLSLSVWEHFISDIGKNELNVLLAVLPVRENKQGFAHLFEGADEYEEDDDQEEGEGNEDEEENDDINSSNSESDSGSSSDSDSDDNDNVIENGDIANIDKEATSALAKALNLPENIVNEKGEVDLAKLENMSDNDLDNSINDDDDDESDEESMDDEKMMELDDQLSEIFKRRKEALSNISTGNQRKIEVKESRENVIAFKHRVIDMLMIYMKYVEGLTLTTENGEKFGNLLLFIEPMIKCVKQTLDKSLADKVVKLVKTKLFKIKSSNFQIESLNADDDRVMELLQRTHESLLTSKAGQFPSLYYSLCSTFSIFLGKILVHVESNDKEIAYGKLIDLYGETTKSWVMSKGKFGINTFTDFYNWLSSQRQIP</sequence>
<dbReference type="GO" id="GO:0006355">
    <property type="term" value="P:regulation of DNA-templated transcription"/>
    <property type="evidence" value="ECO:0007669"/>
    <property type="project" value="InterPro"/>
</dbReference>
<dbReference type="GO" id="GO:0000182">
    <property type="term" value="F:rDNA binding"/>
    <property type="evidence" value="ECO:0007669"/>
    <property type="project" value="EnsemblFungi"/>
</dbReference>
<name>G0WI71_NAUDC</name>
<feature type="region of interest" description="Disordered" evidence="4">
    <location>
        <begin position="820"/>
        <end position="849"/>
    </location>
</feature>
<gene>
    <name evidence="5" type="primary">NDAI0K02910</name>
    <name evidence="5" type="ordered locus">NDAI_0K02910</name>
</gene>
<dbReference type="PANTHER" id="PTHR13213:SF2">
    <property type="entry name" value="MYB-BINDING PROTEIN 1A"/>
    <property type="match status" value="1"/>
</dbReference>
<feature type="compositionally biased region" description="Acidic residues" evidence="4">
    <location>
        <begin position="824"/>
        <end position="846"/>
    </location>
</feature>
<evidence type="ECO:0000313" key="5">
    <source>
        <dbReference type="EMBL" id="CCD27482.1"/>
    </source>
</evidence>
<dbReference type="OrthoDB" id="342531at2759"/>
<dbReference type="GO" id="GO:0009303">
    <property type="term" value="P:rRNA transcription"/>
    <property type="evidence" value="ECO:0007669"/>
    <property type="project" value="EnsemblFungi"/>
</dbReference>
<dbReference type="eggNOG" id="KOG1926">
    <property type="taxonomic scope" value="Eukaryota"/>
</dbReference>
<dbReference type="GeneID" id="11498006"/>
<dbReference type="GO" id="GO:0032040">
    <property type="term" value="C:small-subunit processome"/>
    <property type="evidence" value="ECO:0007669"/>
    <property type="project" value="EnsemblFungi"/>
</dbReference>
<dbReference type="KEGG" id="ndi:NDAI_0K02910"/>
<dbReference type="OMA" id="VWKHDDP"/>
<comment type="similarity">
    <text evidence="2">Belongs to the MYBBP1A family.</text>
</comment>
<evidence type="ECO:0008006" key="7">
    <source>
        <dbReference type="Google" id="ProtNLM"/>
    </source>
</evidence>
<comment type="subcellular location">
    <subcellularLocation>
        <location evidence="1">Nucleus</location>
    </subcellularLocation>
</comment>
<evidence type="ECO:0000256" key="2">
    <source>
        <dbReference type="ARBA" id="ARBA00006809"/>
    </source>
</evidence>
<dbReference type="PANTHER" id="PTHR13213">
    <property type="entry name" value="MYB-BINDING PROTEIN 1A FAMILY MEMBER"/>
    <property type="match status" value="1"/>
</dbReference>
<dbReference type="Pfam" id="PF04931">
    <property type="entry name" value="DNA_pol_phi"/>
    <property type="match status" value="1"/>
</dbReference>
<dbReference type="GO" id="GO:0042134">
    <property type="term" value="F:rRNA primary transcript binding"/>
    <property type="evidence" value="ECO:0007669"/>
    <property type="project" value="EnsemblFungi"/>
</dbReference>
<dbReference type="InterPro" id="IPR016024">
    <property type="entry name" value="ARM-type_fold"/>
</dbReference>
<keyword evidence="6" id="KW-1185">Reference proteome</keyword>
<dbReference type="AlphaFoldDB" id="G0WI71"/>
<dbReference type="STRING" id="1071378.G0WI71"/>
<proteinExistence type="inferred from homology"/>
<dbReference type="Proteomes" id="UP000000689">
    <property type="component" value="Chromosome 11"/>
</dbReference>
<feature type="region of interest" description="Disordered" evidence="4">
    <location>
        <begin position="734"/>
        <end position="787"/>
    </location>
</feature>
<feature type="compositionally biased region" description="Acidic residues" evidence="4">
    <location>
        <begin position="734"/>
        <end position="757"/>
    </location>
</feature>
<evidence type="ECO:0000256" key="4">
    <source>
        <dbReference type="SAM" id="MobiDB-lite"/>
    </source>
</evidence>
<evidence type="ECO:0000256" key="1">
    <source>
        <dbReference type="ARBA" id="ARBA00004123"/>
    </source>
</evidence>
<reference evidence="5 6" key="1">
    <citation type="journal article" date="2011" name="Proc. Natl. Acad. Sci. U.S.A.">
        <title>Evolutionary erosion of yeast sex chromosomes by mating-type switching accidents.</title>
        <authorList>
            <person name="Gordon J.L."/>
            <person name="Armisen D."/>
            <person name="Proux-Wera E."/>
            <person name="Oheigeartaigh S.S."/>
            <person name="Byrne K.P."/>
            <person name="Wolfe K.H."/>
        </authorList>
    </citation>
    <scope>NUCLEOTIDE SEQUENCE [LARGE SCALE GENOMIC DNA]</scope>
    <source>
        <strain evidence="6">ATCC 10597 / BCRC 20456 / CBS 421 / NBRC 0211 / NRRL Y-12639</strain>
    </source>
</reference>
<protein>
    <recommendedName>
        <fullName evidence="7">DNA polymerase V</fullName>
    </recommendedName>
</protein>
<accession>G0WI71</accession>
<dbReference type="InterPro" id="IPR007015">
    <property type="entry name" value="DNA_pol_V/MYBBP1A"/>
</dbReference>
<dbReference type="SUPFAM" id="SSF48371">
    <property type="entry name" value="ARM repeat"/>
    <property type="match status" value="1"/>
</dbReference>
<dbReference type="GO" id="GO:0006364">
    <property type="term" value="P:rRNA processing"/>
    <property type="evidence" value="ECO:0007669"/>
    <property type="project" value="EnsemblFungi"/>
</dbReference>
<keyword evidence="3" id="KW-0539">Nucleus</keyword>
<dbReference type="GO" id="GO:0090070">
    <property type="term" value="P:positive regulation of ribosome biogenesis"/>
    <property type="evidence" value="ECO:0007669"/>
    <property type="project" value="EnsemblFungi"/>
</dbReference>
<dbReference type="GO" id="GO:0000027">
    <property type="term" value="P:ribosomal large subunit assembly"/>
    <property type="evidence" value="ECO:0007669"/>
    <property type="project" value="EnsemblFungi"/>
</dbReference>
<dbReference type="RefSeq" id="XP_003672725.1">
    <property type="nucleotide sequence ID" value="XM_003672677.1"/>
</dbReference>
<evidence type="ECO:0000256" key="3">
    <source>
        <dbReference type="ARBA" id="ARBA00023242"/>
    </source>
</evidence>